<dbReference type="PANTHER" id="PTHR37846:SF1">
    <property type="entry name" value="DEACETYLASE-LIKE PROTEIN"/>
    <property type="match status" value="1"/>
</dbReference>
<dbReference type="PANTHER" id="PTHR37846">
    <property type="entry name" value="YALI0B21296P"/>
    <property type="match status" value="1"/>
</dbReference>
<accession>A0A8S0VWS1</accession>
<evidence type="ECO:0000313" key="3">
    <source>
        <dbReference type="EMBL" id="CAA7259681.1"/>
    </source>
</evidence>
<sequence length="274" mass="30648">MMRNEFECDQSWHFGPITMSEVARVQTLRHPPLLSLLSLSSSTRLRKYRLLPFATILFCGTASISSASLMARGSNALPAGKASGSIPLTAPSKAPKKRAPQKPLIEISEEEQWRIINQTRILESSELQAHVSSSELPEGLSLSDEIFNAILLIIPFSSLLLLMEILIRHQYGKTASLEVILDRMLPGVPVLSVFIFYTIRYKRDWRLQLGLSVLSVVVGSRMLYLFNHASWLVNMKQVGSKLLLDFLQLDLIAAMASLAVVGGFVWWNDLKILL</sequence>
<feature type="transmembrane region" description="Helical" evidence="1">
    <location>
        <begin position="205"/>
        <end position="226"/>
    </location>
</feature>
<evidence type="ECO:0000259" key="2">
    <source>
        <dbReference type="Pfam" id="PF24841"/>
    </source>
</evidence>
<keyword evidence="4" id="KW-1185">Reference proteome</keyword>
<protein>
    <recommendedName>
        <fullName evidence="2">DUF7719 domain-containing protein</fullName>
    </recommendedName>
</protein>
<feature type="transmembrane region" description="Helical" evidence="1">
    <location>
        <begin position="50"/>
        <end position="71"/>
    </location>
</feature>
<organism evidence="3 4">
    <name type="scientific">Cyclocybe aegerita</name>
    <name type="common">Black poplar mushroom</name>
    <name type="synonym">Agrocybe aegerita</name>
    <dbReference type="NCBI Taxonomy" id="1973307"/>
    <lineage>
        <taxon>Eukaryota</taxon>
        <taxon>Fungi</taxon>
        <taxon>Dikarya</taxon>
        <taxon>Basidiomycota</taxon>
        <taxon>Agaricomycotina</taxon>
        <taxon>Agaricomycetes</taxon>
        <taxon>Agaricomycetidae</taxon>
        <taxon>Agaricales</taxon>
        <taxon>Agaricineae</taxon>
        <taxon>Bolbitiaceae</taxon>
        <taxon>Cyclocybe</taxon>
    </lineage>
</organism>
<evidence type="ECO:0000313" key="4">
    <source>
        <dbReference type="Proteomes" id="UP000467700"/>
    </source>
</evidence>
<keyword evidence="1" id="KW-1133">Transmembrane helix</keyword>
<dbReference type="Pfam" id="PF24841">
    <property type="entry name" value="DUF7719"/>
    <property type="match status" value="1"/>
</dbReference>
<keyword evidence="1" id="KW-0812">Transmembrane</keyword>
<feature type="transmembrane region" description="Helical" evidence="1">
    <location>
        <begin position="146"/>
        <end position="167"/>
    </location>
</feature>
<proteinExistence type="predicted"/>
<feature type="domain" description="DUF7719" evidence="2">
    <location>
        <begin position="208"/>
        <end position="272"/>
    </location>
</feature>
<gene>
    <name evidence="3" type="ORF">AAE3_LOCUS2449</name>
</gene>
<dbReference type="InterPro" id="IPR056136">
    <property type="entry name" value="DUF7719"/>
</dbReference>
<keyword evidence="1" id="KW-0472">Membrane</keyword>
<dbReference type="Proteomes" id="UP000467700">
    <property type="component" value="Unassembled WGS sequence"/>
</dbReference>
<evidence type="ECO:0000256" key="1">
    <source>
        <dbReference type="SAM" id="Phobius"/>
    </source>
</evidence>
<dbReference type="AlphaFoldDB" id="A0A8S0VWS1"/>
<name>A0A8S0VWS1_CYCAE</name>
<dbReference type="EMBL" id="CACVBS010000028">
    <property type="protein sequence ID" value="CAA7259681.1"/>
    <property type="molecule type" value="Genomic_DNA"/>
</dbReference>
<feature type="transmembrane region" description="Helical" evidence="1">
    <location>
        <begin position="247"/>
        <end position="267"/>
    </location>
</feature>
<reference evidence="3 4" key="1">
    <citation type="submission" date="2020-01" db="EMBL/GenBank/DDBJ databases">
        <authorList>
            <person name="Gupta K D."/>
        </authorList>
    </citation>
    <scope>NUCLEOTIDE SEQUENCE [LARGE SCALE GENOMIC DNA]</scope>
</reference>
<comment type="caution">
    <text evidence="3">The sequence shown here is derived from an EMBL/GenBank/DDBJ whole genome shotgun (WGS) entry which is preliminary data.</text>
</comment>
<dbReference type="OrthoDB" id="5597489at2759"/>